<evidence type="ECO:0000313" key="5">
    <source>
        <dbReference type="Proteomes" id="UP000778523"/>
    </source>
</evidence>
<evidence type="ECO:0000256" key="2">
    <source>
        <dbReference type="SAM" id="SignalP"/>
    </source>
</evidence>
<dbReference type="EMBL" id="JABCSC020000002">
    <property type="protein sequence ID" value="NSL55057.1"/>
    <property type="molecule type" value="Genomic_DNA"/>
</dbReference>
<feature type="compositionally biased region" description="Basic and acidic residues" evidence="1">
    <location>
        <begin position="133"/>
        <end position="143"/>
    </location>
</feature>
<sequence>MKLKLLAITLACTLPVVAGAQVYTWKDSSGRTHFSDQPPPNTDAKAVRSNMVPEPAAAPKSAGSPPVANASGVPEAKASAPKGWEERDRDFKQRQAEKAEADAKLKKEQEAKADKERYCSDLRRNIAMLERGGRVGKANEKGENIPMDDSQMQAEISRSKAQLAKDCK</sequence>
<dbReference type="Proteomes" id="UP000778523">
    <property type="component" value="Unassembled WGS sequence"/>
</dbReference>
<evidence type="ECO:0000256" key="1">
    <source>
        <dbReference type="SAM" id="MobiDB-lite"/>
    </source>
</evidence>
<comment type="caution">
    <text evidence="4">The sequence shown here is derived from an EMBL/GenBank/DDBJ whole genome shotgun (WGS) entry which is preliminary data.</text>
</comment>
<gene>
    <name evidence="4" type="ORF">HJ583_008490</name>
</gene>
<proteinExistence type="predicted"/>
<feature type="region of interest" description="Disordered" evidence="1">
    <location>
        <begin position="133"/>
        <end position="168"/>
    </location>
</feature>
<dbReference type="RefSeq" id="WP_170021531.1">
    <property type="nucleotide sequence ID" value="NZ_JABCSC020000002.1"/>
</dbReference>
<feature type="signal peptide" evidence="2">
    <location>
        <begin position="1"/>
        <end position="20"/>
    </location>
</feature>
<feature type="domain" description="DUF4124" evidence="3">
    <location>
        <begin position="10"/>
        <end position="62"/>
    </location>
</feature>
<feature type="chain" id="PRO_5045107208" evidence="2">
    <location>
        <begin position="21"/>
        <end position="168"/>
    </location>
</feature>
<evidence type="ECO:0000313" key="4">
    <source>
        <dbReference type="EMBL" id="NSL55057.1"/>
    </source>
</evidence>
<protein>
    <submittedName>
        <fullName evidence="4">DUF4124 domain-containing protein</fullName>
    </submittedName>
</protein>
<keyword evidence="5" id="KW-1185">Reference proteome</keyword>
<name>A0ABX2IFR5_9RHOO</name>
<evidence type="ECO:0000259" key="3">
    <source>
        <dbReference type="Pfam" id="PF13511"/>
    </source>
</evidence>
<dbReference type="InterPro" id="IPR025392">
    <property type="entry name" value="DUF4124"/>
</dbReference>
<dbReference type="Pfam" id="PF13511">
    <property type="entry name" value="DUF4124"/>
    <property type="match status" value="1"/>
</dbReference>
<feature type="compositionally biased region" description="Basic and acidic residues" evidence="1">
    <location>
        <begin position="83"/>
        <end position="115"/>
    </location>
</feature>
<feature type="compositionally biased region" description="Polar residues" evidence="1">
    <location>
        <begin position="150"/>
        <end position="160"/>
    </location>
</feature>
<organism evidence="4 5">
    <name type="scientific">Uliginosibacterium aquaticum</name>
    <dbReference type="NCBI Taxonomy" id="2731212"/>
    <lineage>
        <taxon>Bacteria</taxon>
        <taxon>Pseudomonadati</taxon>
        <taxon>Pseudomonadota</taxon>
        <taxon>Betaproteobacteria</taxon>
        <taxon>Rhodocyclales</taxon>
        <taxon>Zoogloeaceae</taxon>
        <taxon>Uliginosibacterium</taxon>
    </lineage>
</organism>
<keyword evidence="2" id="KW-0732">Signal</keyword>
<feature type="region of interest" description="Disordered" evidence="1">
    <location>
        <begin position="28"/>
        <end position="115"/>
    </location>
</feature>
<accession>A0ABX2IFR5</accession>
<feature type="compositionally biased region" description="Low complexity" evidence="1">
    <location>
        <begin position="53"/>
        <end position="68"/>
    </location>
</feature>
<reference evidence="4 5" key="1">
    <citation type="submission" date="2020-06" db="EMBL/GenBank/DDBJ databases">
        <title>Draft genome of Uliginosibacterium sp. IMCC34675.</title>
        <authorList>
            <person name="Song J."/>
        </authorList>
    </citation>
    <scope>NUCLEOTIDE SEQUENCE [LARGE SCALE GENOMIC DNA]</scope>
    <source>
        <strain evidence="4 5">IMCC34675</strain>
    </source>
</reference>